<feature type="compositionally biased region" description="Polar residues" evidence="1">
    <location>
        <begin position="25"/>
        <end position="35"/>
    </location>
</feature>
<feature type="region of interest" description="Disordered" evidence="1">
    <location>
        <begin position="25"/>
        <end position="57"/>
    </location>
</feature>
<evidence type="ECO:0000313" key="3">
    <source>
        <dbReference type="Proteomes" id="UP001374535"/>
    </source>
</evidence>
<dbReference type="AlphaFoldDB" id="A0AAQ3MTQ7"/>
<evidence type="ECO:0000313" key="2">
    <source>
        <dbReference type="EMBL" id="WVY96724.1"/>
    </source>
</evidence>
<accession>A0AAQ3MTQ7</accession>
<gene>
    <name evidence="2" type="ORF">V8G54_028875</name>
</gene>
<evidence type="ECO:0000256" key="1">
    <source>
        <dbReference type="SAM" id="MobiDB-lite"/>
    </source>
</evidence>
<protein>
    <submittedName>
        <fullName evidence="2">Uncharacterized protein</fullName>
    </submittedName>
</protein>
<sequence>MVQQLGPQPFTLSIRKWGSLQIPHFTNDTQCQGTNQRQPPPPLTAQPSPKRPLSTAVPGVVSDDARRRSQHQTFFPPLLFFTCEKETTLVLASYSHHQPPQGSPLSVEPDVHAAIISSTISTSVMPFATISIISSPSLLHTRPEFATGTRGRCRQKPWLRHPRLGVPTLTLKPPLLFRIGLPF</sequence>
<dbReference type="EMBL" id="CP144692">
    <property type="protein sequence ID" value="WVY96724.1"/>
    <property type="molecule type" value="Genomic_DNA"/>
</dbReference>
<name>A0AAQ3MTQ7_VIGMU</name>
<proteinExistence type="predicted"/>
<organism evidence="2 3">
    <name type="scientific">Vigna mungo</name>
    <name type="common">Black gram</name>
    <name type="synonym">Phaseolus mungo</name>
    <dbReference type="NCBI Taxonomy" id="3915"/>
    <lineage>
        <taxon>Eukaryota</taxon>
        <taxon>Viridiplantae</taxon>
        <taxon>Streptophyta</taxon>
        <taxon>Embryophyta</taxon>
        <taxon>Tracheophyta</taxon>
        <taxon>Spermatophyta</taxon>
        <taxon>Magnoliopsida</taxon>
        <taxon>eudicotyledons</taxon>
        <taxon>Gunneridae</taxon>
        <taxon>Pentapetalae</taxon>
        <taxon>rosids</taxon>
        <taxon>fabids</taxon>
        <taxon>Fabales</taxon>
        <taxon>Fabaceae</taxon>
        <taxon>Papilionoideae</taxon>
        <taxon>50 kb inversion clade</taxon>
        <taxon>NPAAA clade</taxon>
        <taxon>indigoferoid/millettioid clade</taxon>
        <taxon>Phaseoleae</taxon>
        <taxon>Vigna</taxon>
    </lineage>
</organism>
<keyword evidence="3" id="KW-1185">Reference proteome</keyword>
<reference evidence="2 3" key="1">
    <citation type="journal article" date="2023" name="Life. Sci Alliance">
        <title>Evolutionary insights into 3D genome organization and epigenetic landscape of Vigna mungo.</title>
        <authorList>
            <person name="Junaid A."/>
            <person name="Singh B."/>
            <person name="Bhatia S."/>
        </authorList>
    </citation>
    <scope>NUCLEOTIDE SEQUENCE [LARGE SCALE GENOMIC DNA]</scope>
    <source>
        <strain evidence="2">Urdbean</strain>
    </source>
</reference>
<dbReference type="Proteomes" id="UP001374535">
    <property type="component" value="Chromosome 9"/>
</dbReference>